<dbReference type="Pfam" id="PF04087">
    <property type="entry name" value="DUF389"/>
    <property type="match status" value="1"/>
</dbReference>
<keyword evidence="1" id="KW-0812">Transmembrane</keyword>
<evidence type="ECO:0000256" key="1">
    <source>
        <dbReference type="SAM" id="Phobius"/>
    </source>
</evidence>
<feature type="transmembrane region" description="Helical" evidence="1">
    <location>
        <begin position="264"/>
        <end position="287"/>
    </location>
</feature>
<dbReference type="PANTHER" id="PTHR20992:SF9">
    <property type="entry name" value="AT15442P-RELATED"/>
    <property type="match status" value="1"/>
</dbReference>
<evidence type="ECO:0000313" key="3">
    <source>
        <dbReference type="Proteomes" id="UP001296776"/>
    </source>
</evidence>
<dbReference type="Proteomes" id="UP001296776">
    <property type="component" value="Unassembled WGS sequence"/>
</dbReference>
<dbReference type="RefSeq" id="WP_200348424.1">
    <property type="nucleotide sequence ID" value="NZ_NRSJ01000057.1"/>
</dbReference>
<comment type="caution">
    <text evidence="2">The sequence shown here is derived from an EMBL/GenBank/DDBJ whole genome shotgun (WGS) entry which is preliminary data.</text>
</comment>
<feature type="transmembrane region" description="Helical" evidence="1">
    <location>
        <begin position="236"/>
        <end position="258"/>
    </location>
</feature>
<evidence type="ECO:0000313" key="2">
    <source>
        <dbReference type="EMBL" id="MBK1706951.1"/>
    </source>
</evidence>
<feature type="transmembrane region" description="Helical" evidence="1">
    <location>
        <begin position="119"/>
        <end position="135"/>
    </location>
</feature>
<protein>
    <submittedName>
        <fullName evidence="2">TIGR00341 family protein</fullName>
    </submittedName>
</protein>
<keyword evidence="1" id="KW-1133">Transmembrane helix</keyword>
<dbReference type="InterPro" id="IPR005240">
    <property type="entry name" value="DUF389"/>
</dbReference>
<proteinExistence type="predicted"/>
<reference evidence="2" key="1">
    <citation type="submission" date="2017-08" db="EMBL/GenBank/DDBJ databases">
        <authorList>
            <person name="Imhoff J.F."/>
            <person name="Rahn T."/>
            <person name="Kuenzel S."/>
            <person name="Neulinger S.C."/>
        </authorList>
    </citation>
    <scope>NUCLEOTIDE SEQUENCE</scope>
    <source>
        <strain evidence="2">DSM 11080</strain>
    </source>
</reference>
<reference evidence="2" key="2">
    <citation type="journal article" date="2020" name="Microorganisms">
        <title>Osmotic Adaptation and Compatible Solute Biosynthesis of Phototrophic Bacteria as Revealed from Genome Analyses.</title>
        <authorList>
            <person name="Imhoff J.F."/>
            <person name="Rahn T."/>
            <person name="Kunzel S."/>
            <person name="Keller A."/>
            <person name="Neulinger S.C."/>
        </authorList>
    </citation>
    <scope>NUCLEOTIDE SEQUENCE</scope>
    <source>
        <strain evidence="2">DSM 11080</strain>
    </source>
</reference>
<dbReference type="AlphaFoldDB" id="A0AAJ0U7V7"/>
<feature type="transmembrane region" description="Helical" evidence="1">
    <location>
        <begin position="210"/>
        <end position="229"/>
    </location>
</feature>
<feature type="transmembrane region" description="Helical" evidence="1">
    <location>
        <begin position="173"/>
        <end position="195"/>
    </location>
</feature>
<feature type="transmembrane region" description="Helical" evidence="1">
    <location>
        <begin position="141"/>
        <end position="161"/>
    </location>
</feature>
<dbReference type="NCBIfam" id="TIGR00341">
    <property type="entry name" value="TIGR00341 family protein"/>
    <property type="match status" value="1"/>
</dbReference>
<feature type="transmembrane region" description="Helical" evidence="1">
    <location>
        <begin position="308"/>
        <end position="327"/>
    </location>
</feature>
<name>A0AAJ0U7V7_9GAMM</name>
<dbReference type="PANTHER" id="PTHR20992">
    <property type="entry name" value="AT15442P-RELATED"/>
    <property type="match status" value="1"/>
</dbReference>
<organism evidence="2 3">
    <name type="scientific">Halochromatium glycolicum</name>
    <dbReference type="NCBI Taxonomy" id="85075"/>
    <lineage>
        <taxon>Bacteria</taxon>
        <taxon>Pseudomonadati</taxon>
        <taxon>Pseudomonadota</taxon>
        <taxon>Gammaproteobacteria</taxon>
        <taxon>Chromatiales</taxon>
        <taxon>Chromatiaceae</taxon>
        <taxon>Halochromatium</taxon>
    </lineage>
</organism>
<sequence length="335" mass="35195">MRIVEVVAPERYAKEIIGMGRFYGAADLWWGPANADGRQAFRMLVPDPARQRLLDALESLLERDAAARLVVLSVDATLPRLSAETEEQDEQSRRSEAISATREELYTEIARGARLDGNYLLLVMLSTIVAAIGLAEDNVAVVIGAMVIAPLLGPNIAFAFATSLGDKALAAQALVTSVAGLGLALLLGLLMVLLWPIDLSAPEIVARTEVNLASVALALASGAAAVLSLTTGLSSALVGVMVAVALLPPTAVLGMQLGSGHWELATGAALLLAVNVVCVLLAAKLVFLSRGVKPRTWLERTKAKQSQVLYIGLWAGLLAILIAIILARSPVPFVG</sequence>
<dbReference type="EMBL" id="NRSJ01000057">
    <property type="protein sequence ID" value="MBK1706951.1"/>
    <property type="molecule type" value="Genomic_DNA"/>
</dbReference>
<keyword evidence="1" id="KW-0472">Membrane</keyword>
<gene>
    <name evidence="2" type="ORF">CKO40_21015</name>
</gene>
<keyword evidence="3" id="KW-1185">Reference proteome</keyword>
<accession>A0AAJ0U7V7</accession>